<evidence type="ECO:0000256" key="8">
    <source>
        <dbReference type="ARBA" id="ARBA00022833"/>
    </source>
</evidence>
<dbReference type="GO" id="GO:0001760">
    <property type="term" value="F:aminocarboxymuconate-semialdehyde decarboxylase activity"/>
    <property type="evidence" value="ECO:0007669"/>
    <property type="project" value="UniProtKB-EC"/>
</dbReference>
<dbReference type="EC" id="4.1.1.45" evidence="4"/>
<evidence type="ECO:0000256" key="2">
    <source>
        <dbReference type="ARBA" id="ARBA00005871"/>
    </source>
</evidence>
<comment type="subunit">
    <text evidence="3">Monomer.</text>
</comment>
<organism evidence="13 14">
    <name type="scientific">Candidatus Korobacter versatilis</name>
    <dbReference type="NCBI Taxonomy" id="658062"/>
    <lineage>
        <taxon>Bacteria</taxon>
        <taxon>Pseudomonadati</taxon>
        <taxon>Acidobacteriota</taxon>
        <taxon>Terriglobia</taxon>
        <taxon>Terriglobales</taxon>
        <taxon>Candidatus Korobacteraceae</taxon>
        <taxon>Candidatus Korobacter</taxon>
    </lineage>
</organism>
<name>A0A932A7H4_9BACT</name>
<dbReference type="PANTHER" id="PTHR21240:SF27">
    <property type="entry name" value="2-AMINO-3-CARBOXYMUCONATE-6-SEMIALDEHYDE DECARBOXYLASE"/>
    <property type="match status" value="1"/>
</dbReference>
<comment type="pathway">
    <text evidence="1">Secondary metabolite metabolism; quinolate metabolism.</text>
</comment>
<dbReference type="GO" id="GO:0046872">
    <property type="term" value="F:metal ion binding"/>
    <property type="evidence" value="ECO:0007669"/>
    <property type="project" value="UniProtKB-KW"/>
</dbReference>
<feature type="region of interest" description="Disordered" evidence="11">
    <location>
        <begin position="330"/>
        <end position="355"/>
    </location>
</feature>
<reference evidence="13" key="1">
    <citation type="submission" date="2020-07" db="EMBL/GenBank/DDBJ databases">
        <title>Huge and variable diversity of episymbiotic CPR bacteria and DPANN archaea in groundwater ecosystems.</title>
        <authorList>
            <person name="He C.Y."/>
            <person name="Keren R."/>
            <person name="Whittaker M."/>
            <person name="Farag I.F."/>
            <person name="Doudna J."/>
            <person name="Cate J.H.D."/>
            <person name="Banfield J.F."/>
        </authorList>
    </citation>
    <scope>NUCLEOTIDE SEQUENCE</scope>
    <source>
        <strain evidence="13">NC_groundwater_580_Pr5_B-0.1um_64_19</strain>
    </source>
</reference>
<comment type="similarity">
    <text evidence="2">Belongs to the metallo-dependent hydrolases superfamily. ACMSD family.</text>
</comment>
<evidence type="ECO:0000256" key="11">
    <source>
        <dbReference type="SAM" id="MobiDB-lite"/>
    </source>
</evidence>
<evidence type="ECO:0000256" key="3">
    <source>
        <dbReference type="ARBA" id="ARBA00011245"/>
    </source>
</evidence>
<dbReference type="InterPro" id="IPR006680">
    <property type="entry name" value="Amidohydro-rel"/>
</dbReference>
<dbReference type="Gene3D" id="3.20.20.140">
    <property type="entry name" value="Metal-dependent hydrolases"/>
    <property type="match status" value="1"/>
</dbReference>
<dbReference type="InterPro" id="IPR032466">
    <property type="entry name" value="Metal_Hydrolase"/>
</dbReference>
<keyword evidence="8" id="KW-0862">Zinc</keyword>
<evidence type="ECO:0000256" key="5">
    <source>
        <dbReference type="ARBA" id="ARBA00021214"/>
    </source>
</evidence>
<keyword evidence="7" id="KW-0210">Decarboxylase</keyword>
<evidence type="ECO:0000256" key="7">
    <source>
        <dbReference type="ARBA" id="ARBA00022793"/>
    </source>
</evidence>
<gene>
    <name evidence="13" type="ORF">HYX28_03655</name>
</gene>
<dbReference type="InterPro" id="IPR032465">
    <property type="entry name" value="ACMSD"/>
</dbReference>
<evidence type="ECO:0000259" key="12">
    <source>
        <dbReference type="Pfam" id="PF04909"/>
    </source>
</evidence>
<evidence type="ECO:0000256" key="4">
    <source>
        <dbReference type="ARBA" id="ARBA00012365"/>
    </source>
</evidence>
<evidence type="ECO:0000256" key="10">
    <source>
        <dbReference type="ARBA" id="ARBA00031120"/>
    </source>
</evidence>
<dbReference type="PANTHER" id="PTHR21240">
    <property type="entry name" value="2-AMINO-3-CARBOXYLMUCONATE-6-SEMIALDEHYDE DECARBOXYLASE"/>
    <property type="match status" value="1"/>
</dbReference>
<evidence type="ECO:0000256" key="1">
    <source>
        <dbReference type="ARBA" id="ARBA00005079"/>
    </source>
</evidence>
<evidence type="ECO:0000313" key="14">
    <source>
        <dbReference type="Proteomes" id="UP000779809"/>
    </source>
</evidence>
<accession>A0A932A7H4</accession>
<proteinExistence type="inferred from homology"/>
<dbReference type="EMBL" id="JACPNR010000004">
    <property type="protein sequence ID" value="MBI2677857.1"/>
    <property type="molecule type" value="Genomic_DNA"/>
</dbReference>
<evidence type="ECO:0000313" key="13">
    <source>
        <dbReference type="EMBL" id="MBI2677857.1"/>
    </source>
</evidence>
<evidence type="ECO:0000256" key="6">
    <source>
        <dbReference type="ARBA" id="ARBA00022723"/>
    </source>
</evidence>
<keyword evidence="9" id="KW-0456">Lyase</keyword>
<dbReference type="GO" id="GO:0019748">
    <property type="term" value="P:secondary metabolic process"/>
    <property type="evidence" value="ECO:0007669"/>
    <property type="project" value="TreeGrafter"/>
</dbReference>
<protein>
    <recommendedName>
        <fullName evidence="5">2-amino-3-carboxymuconate-6-semialdehyde decarboxylase</fullName>
        <ecNumber evidence="4">4.1.1.45</ecNumber>
    </recommendedName>
    <alternativeName>
        <fullName evidence="10">Picolinate carboxylase</fullName>
    </alternativeName>
</protein>
<comment type="caution">
    <text evidence="13">The sequence shown here is derived from an EMBL/GenBank/DDBJ whole genome shotgun (WGS) entry which is preliminary data.</text>
</comment>
<dbReference type="Proteomes" id="UP000779809">
    <property type="component" value="Unassembled WGS sequence"/>
</dbReference>
<dbReference type="AlphaFoldDB" id="A0A932A7H4"/>
<dbReference type="GO" id="GO:0016787">
    <property type="term" value="F:hydrolase activity"/>
    <property type="evidence" value="ECO:0007669"/>
    <property type="project" value="InterPro"/>
</dbReference>
<dbReference type="GO" id="GO:0005829">
    <property type="term" value="C:cytosol"/>
    <property type="evidence" value="ECO:0007669"/>
    <property type="project" value="TreeGrafter"/>
</dbReference>
<feature type="domain" description="Amidohydrolase-related" evidence="12">
    <location>
        <begin position="5"/>
        <end position="330"/>
    </location>
</feature>
<keyword evidence="6" id="KW-0479">Metal-binding</keyword>
<dbReference type="Pfam" id="PF04909">
    <property type="entry name" value="Amidohydro_2"/>
    <property type="match status" value="1"/>
</dbReference>
<evidence type="ECO:0000256" key="9">
    <source>
        <dbReference type="ARBA" id="ARBA00023239"/>
    </source>
</evidence>
<dbReference type="SUPFAM" id="SSF51556">
    <property type="entry name" value="Metallo-dependent hydrolases"/>
    <property type="match status" value="1"/>
</dbReference>
<sequence length="355" mass="38942">MAQTIDIHTHWFPEAWPDFGKRFGGDDWPQIRHAGKGKAEIYLGEKPFRQIDARCWDAQARIAQMDRDGVDVQVISPTPVMFGYQRPAEQAAEAARFFNDALLEFCARGKGRFQPLCQVPLQNPKLAVRELERCMKAGHAGVEIGTHVGPKNLDDPDIVAFLAHCAQVGAAVFVHPWDMLGCDRMPNHMMPWTVGMPAETHLAIVALIKSGAFDQLPRELRVCFAHGGGSFAFLLGRLENAWKKHSGARGRSALAPQEYVKRFLVDSAVFDAKALEFLVSVMGDECVCLGSDFPYPLGEEHAGQLIRESRLPADAKAKLLGGNASRWLNLSGSHPSPPRRGSGGAPTHVTQPAHG</sequence>